<dbReference type="InterPro" id="IPR055408">
    <property type="entry name" value="HEAT_MROH2B-like"/>
</dbReference>
<dbReference type="PANTHER" id="PTHR23120">
    <property type="entry name" value="MAESTRO-RELATED HEAT DOMAIN-CONTAINING"/>
    <property type="match status" value="1"/>
</dbReference>
<dbReference type="PANTHER" id="PTHR23120:SF0">
    <property type="entry name" value="MAESTRO HEAT-LIKE REPEAT FAMILY MEMBER 1"/>
    <property type="match status" value="1"/>
</dbReference>
<dbReference type="AlphaFoldDB" id="A0A9W7IK88"/>
<evidence type="ECO:0000259" key="3">
    <source>
        <dbReference type="Pfam" id="PF23221"/>
    </source>
</evidence>
<keyword evidence="5" id="KW-1185">Reference proteome</keyword>
<dbReference type="Proteomes" id="UP001165190">
    <property type="component" value="Unassembled WGS sequence"/>
</dbReference>
<sequence>MASSSSLGSSIPAPEAVQVLVSSLADESPMVREASMASLKEISTLNPLLVLDCCSAVSRGGRRRFGNMAGVFQVMAFGVRALDRNDIDASYIGKLAKIATAEIISSKELNADWQRAAASLLVAIGLHLPDLMMDEIFLHLSGPSSALPAMIQILADFASADALQFTPRLKGVLSRVLPILGNVRDVHRPIFANAFKCWCQAVWQCNIDFPSNSPIDDDVMSFLNSAFELLLRVWAASRDLKVRVSSVDALGQMVGLITRTQLKTALPTLIPTILELYKKDQDIALIATYSLYNLLSVSLLSETGPPLIEFEELTVILSTLLPVICMNNDIKEHSDFSVGLKTYNEVQRCFLTVGSIYPEDLFTFLLNKCRSKEEPLTFSALCVLKHLLQRSSEAWHNKRPLLVDAMKSLLDEQSLGIRKALSEEFTLQPQTESHTPAIGKSFQLRTEVPAMPAYIGPTFAQATIDDLAAGNHAYTLELKKRGILGHFFDPDQIPALPRVVYINVDAYFTGIRNTIFGALKHILKLKTSLTDGEPFTRADTMSTFLAQGCVVITYLKVQAITYSYPFLQNANSLRRPPSSADLPILTPFAFAIQQLGIVKVADLPQEQIVVPAFPETGHKYGLPNNQPWDPNAYLLAYEYARNLGMRFSIVDLKSKAGSAWYLFRQYYANDCFELQCTIPEVNFTDSMVVAHTLFLSDENDPTNVIFNLADFGTTHYGMMVINPHRGINLSSFEAFSDT</sequence>
<dbReference type="EMBL" id="BSYR01000028">
    <property type="protein sequence ID" value="GMI96611.1"/>
    <property type="molecule type" value="Genomic_DNA"/>
</dbReference>
<keyword evidence="1" id="KW-0677">Repeat</keyword>
<protein>
    <submittedName>
        <fullName evidence="4">Uncharacterized protein</fullName>
    </submittedName>
</protein>
<dbReference type="InterPro" id="IPR045206">
    <property type="entry name" value="Maestro_heat-like_prot"/>
</dbReference>
<feature type="domain" description="MROH2B-like N-terminal HEAT-repeats" evidence="3">
    <location>
        <begin position="46"/>
        <end position="254"/>
    </location>
</feature>
<dbReference type="Pfam" id="PF23221">
    <property type="entry name" value="HEAT_MROH2B_1st"/>
    <property type="match status" value="1"/>
</dbReference>
<dbReference type="InterPro" id="IPR016024">
    <property type="entry name" value="ARM-type_fold"/>
</dbReference>
<dbReference type="OrthoDB" id="1001937at2759"/>
<reference evidence="4" key="1">
    <citation type="submission" date="2023-05" db="EMBL/GenBank/DDBJ databases">
        <title>Genome and transcriptome analyses reveal genes involved in the formation of fine ridges on petal epidermal cells in Hibiscus trionum.</title>
        <authorList>
            <person name="Koshimizu S."/>
            <person name="Masuda S."/>
            <person name="Ishii T."/>
            <person name="Shirasu K."/>
            <person name="Hoshino A."/>
            <person name="Arita M."/>
        </authorList>
    </citation>
    <scope>NUCLEOTIDE SEQUENCE</scope>
    <source>
        <strain evidence="4">Hamamatsu line</strain>
    </source>
</reference>
<evidence type="ECO:0000259" key="2">
    <source>
        <dbReference type="Pfam" id="PF23210"/>
    </source>
</evidence>
<accession>A0A9W7IK88</accession>
<organism evidence="4 5">
    <name type="scientific">Hibiscus trionum</name>
    <name type="common">Flower of an hour</name>
    <dbReference type="NCBI Taxonomy" id="183268"/>
    <lineage>
        <taxon>Eukaryota</taxon>
        <taxon>Viridiplantae</taxon>
        <taxon>Streptophyta</taxon>
        <taxon>Embryophyta</taxon>
        <taxon>Tracheophyta</taxon>
        <taxon>Spermatophyta</taxon>
        <taxon>Magnoliopsida</taxon>
        <taxon>eudicotyledons</taxon>
        <taxon>Gunneridae</taxon>
        <taxon>Pentapetalae</taxon>
        <taxon>rosids</taxon>
        <taxon>malvids</taxon>
        <taxon>Malvales</taxon>
        <taxon>Malvaceae</taxon>
        <taxon>Malvoideae</taxon>
        <taxon>Hibiscus</taxon>
    </lineage>
</organism>
<proteinExistence type="predicted"/>
<gene>
    <name evidence="4" type="ORF">HRI_003330400</name>
</gene>
<dbReference type="SUPFAM" id="SSF48371">
    <property type="entry name" value="ARM repeat"/>
    <property type="match status" value="1"/>
</dbReference>
<dbReference type="GO" id="GO:0005737">
    <property type="term" value="C:cytoplasm"/>
    <property type="evidence" value="ECO:0007669"/>
    <property type="project" value="TreeGrafter"/>
</dbReference>
<feature type="domain" description="MROH2B-like HEAT-repeats" evidence="2">
    <location>
        <begin position="259"/>
        <end position="421"/>
    </location>
</feature>
<comment type="caution">
    <text evidence="4">The sequence shown here is derived from an EMBL/GenBank/DDBJ whole genome shotgun (WGS) entry which is preliminary data.</text>
</comment>
<dbReference type="Gene3D" id="1.25.10.10">
    <property type="entry name" value="Leucine-rich Repeat Variant"/>
    <property type="match status" value="1"/>
</dbReference>
<evidence type="ECO:0000256" key="1">
    <source>
        <dbReference type="ARBA" id="ARBA00022737"/>
    </source>
</evidence>
<name>A0A9W7IK88_HIBTR</name>
<dbReference type="Pfam" id="PF23210">
    <property type="entry name" value="HEAT_Maestro_2"/>
    <property type="match status" value="1"/>
</dbReference>
<evidence type="ECO:0000313" key="5">
    <source>
        <dbReference type="Proteomes" id="UP001165190"/>
    </source>
</evidence>
<dbReference type="InterPro" id="IPR056282">
    <property type="entry name" value="MROH2B-like_N_HEAT"/>
</dbReference>
<evidence type="ECO:0000313" key="4">
    <source>
        <dbReference type="EMBL" id="GMI96611.1"/>
    </source>
</evidence>
<dbReference type="InterPro" id="IPR011989">
    <property type="entry name" value="ARM-like"/>
</dbReference>